<evidence type="ECO:0000313" key="2">
    <source>
        <dbReference type="EMBL" id="RYP08000.1"/>
    </source>
</evidence>
<evidence type="ECO:0000313" key="3">
    <source>
        <dbReference type="Proteomes" id="UP000293360"/>
    </source>
</evidence>
<evidence type="ECO:0000256" key="1">
    <source>
        <dbReference type="SAM" id="MobiDB-lite"/>
    </source>
</evidence>
<feature type="compositionally biased region" description="Basic and acidic residues" evidence="1">
    <location>
        <begin position="185"/>
        <end position="199"/>
    </location>
</feature>
<comment type="caution">
    <text evidence="2">The sequence shown here is derived from an EMBL/GenBank/DDBJ whole genome shotgun (WGS) entry which is preliminary data.</text>
</comment>
<sequence length="199" mass="22465">MSAPSTHKNIWIKALARTASGKAQDVRVPLHRRTMCPSQRAPWRRTKIWSARGAFRSRTNHRDAEEQHDSYHPGDAAKGNQHPNYDGNGKREVSREHTFAGHYRRLDTLGGGAVRDPTSRGPNLVNTVEGNYCDMSDQTLWLVCVGEEVADDCFDKDAQVSRAEGLSARDSQHDEIIDWTADQSQADRRRNSDSPRKRS</sequence>
<protein>
    <submittedName>
        <fullName evidence="2">Uncharacterized protein</fullName>
    </submittedName>
</protein>
<feature type="compositionally biased region" description="Basic and acidic residues" evidence="1">
    <location>
        <begin position="60"/>
        <end position="72"/>
    </location>
</feature>
<proteinExistence type="predicted"/>
<feature type="region of interest" description="Disordered" evidence="1">
    <location>
        <begin position="54"/>
        <end position="92"/>
    </location>
</feature>
<accession>A0A4Q4TQW6</accession>
<reference evidence="2 3" key="1">
    <citation type="submission" date="2018-06" db="EMBL/GenBank/DDBJ databases">
        <title>Complete Genomes of Monosporascus.</title>
        <authorList>
            <person name="Robinson A.J."/>
            <person name="Natvig D.O."/>
        </authorList>
    </citation>
    <scope>NUCLEOTIDE SEQUENCE [LARGE SCALE GENOMIC DNA]</scope>
    <source>
        <strain evidence="2 3">CBS 110550</strain>
    </source>
</reference>
<gene>
    <name evidence="2" type="ORF">DL764_002146</name>
</gene>
<organism evidence="2 3">
    <name type="scientific">Monosporascus ibericus</name>
    <dbReference type="NCBI Taxonomy" id="155417"/>
    <lineage>
        <taxon>Eukaryota</taxon>
        <taxon>Fungi</taxon>
        <taxon>Dikarya</taxon>
        <taxon>Ascomycota</taxon>
        <taxon>Pezizomycotina</taxon>
        <taxon>Sordariomycetes</taxon>
        <taxon>Xylariomycetidae</taxon>
        <taxon>Xylariales</taxon>
        <taxon>Xylariales incertae sedis</taxon>
        <taxon>Monosporascus</taxon>
    </lineage>
</organism>
<dbReference type="OrthoDB" id="4633562at2759"/>
<dbReference type="STRING" id="155417.A0A4Q4TQW6"/>
<keyword evidence="3" id="KW-1185">Reference proteome</keyword>
<dbReference type="AlphaFoldDB" id="A0A4Q4TQW6"/>
<dbReference type="EMBL" id="QJNU01000075">
    <property type="protein sequence ID" value="RYP08000.1"/>
    <property type="molecule type" value="Genomic_DNA"/>
</dbReference>
<name>A0A4Q4TQW6_9PEZI</name>
<feature type="region of interest" description="Disordered" evidence="1">
    <location>
        <begin position="163"/>
        <end position="199"/>
    </location>
</feature>
<dbReference type="Proteomes" id="UP000293360">
    <property type="component" value="Unassembled WGS sequence"/>
</dbReference>